<dbReference type="InterPro" id="IPR003675">
    <property type="entry name" value="Rce1/LyrA-like_dom"/>
</dbReference>
<gene>
    <name evidence="3" type="ORF">Raf01_84320</name>
</gene>
<proteinExistence type="predicted"/>
<reference evidence="3" key="1">
    <citation type="submission" date="2021-01" db="EMBL/GenBank/DDBJ databases">
        <title>Whole genome shotgun sequence of Rugosimonospora africana NBRC 104875.</title>
        <authorList>
            <person name="Komaki H."/>
            <person name="Tamura T."/>
        </authorList>
    </citation>
    <scope>NUCLEOTIDE SEQUENCE</scope>
    <source>
        <strain evidence="3">NBRC 104875</strain>
    </source>
</reference>
<feature type="domain" description="CAAX prenyl protease 2/Lysostaphin resistance protein A-like" evidence="2">
    <location>
        <begin position="158"/>
        <end position="243"/>
    </location>
</feature>
<keyword evidence="4" id="KW-1185">Reference proteome</keyword>
<name>A0A8J3VVG9_9ACTN</name>
<evidence type="ECO:0000313" key="4">
    <source>
        <dbReference type="Proteomes" id="UP000642748"/>
    </source>
</evidence>
<evidence type="ECO:0000256" key="1">
    <source>
        <dbReference type="SAM" id="Phobius"/>
    </source>
</evidence>
<feature type="transmembrane region" description="Helical" evidence="1">
    <location>
        <begin position="143"/>
        <end position="164"/>
    </location>
</feature>
<dbReference type="GO" id="GO:0080120">
    <property type="term" value="P:CAAX-box protein maturation"/>
    <property type="evidence" value="ECO:0007669"/>
    <property type="project" value="UniProtKB-ARBA"/>
</dbReference>
<accession>A0A8J3VVG9</accession>
<dbReference type="Pfam" id="PF02517">
    <property type="entry name" value="Rce1-like"/>
    <property type="match status" value="1"/>
</dbReference>
<keyword evidence="1" id="KW-0812">Transmembrane</keyword>
<dbReference type="Proteomes" id="UP000642748">
    <property type="component" value="Unassembled WGS sequence"/>
</dbReference>
<evidence type="ECO:0000313" key="3">
    <source>
        <dbReference type="EMBL" id="GIH20260.1"/>
    </source>
</evidence>
<evidence type="ECO:0000259" key="2">
    <source>
        <dbReference type="Pfam" id="PF02517"/>
    </source>
</evidence>
<sequence>MTVALEPRSPQTVEGYQRFGWFGSLVRHVTPSAVTFAAALALKPLIVRLGLPANFSLSVAFALLLTPTELTILLIAARRATGRWSPRALPAVLAFRRPLRRWALLVPPLFGVALLAAVASGPVSDALAAHLGSVYPHWLLPDYDATAGFSRPVLVVTMLVTLAVDGITNPIVEELYFRAYLLPRLPLSGWAAVPVSAALFTVQHYWQPWNWPLIFVLELILTTLVVRLRSYRIGIVMHCLANSFGILVALLGVLT</sequence>
<keyword evidence="1" id="KW-0472">Membrane</keyword>
<feature type="transmembrane region" description="Helical" evidence="1">
    <location>
        <begin position="55"/>
        <end position="77"/>
    </location>
</feature>
<feature type="transmembrane region" description="Helical" evidence="1">
    <location>
        <begin position="185"/>
        <end position="203"/>
    </location>
</feature>
<protein>
    <recommendedName>
        <fullName evidence="2">CAAX prenyl protease 2/Lysostaphin resistance protein A-like domain-containing protein</fullName>
    </recommendedName>
</protein>
<dbReference type="RefSeq" id="WP_203923683.1">
    <property type="nucleotide sequence ID" value="NZ_BONZ01000092.1"/>
</dbReference>
<comment type="caution">
    <text evidence="3">The sequence shown here is derived from an EMBL/GenBank/DDBJ whole genome shotgun (WGS) entry which is preliminary data.</text>
</comment>
<keyword evidence="1" id="KW-1133">Transmembrane helix</keyword>
<organism evidence="3 4">
    <name type="scientific">Rugosimonospora africana</name>
    <dbReference type="NCBI Taxonomy" id="556532"/>
    <lineage>
        <taxon>Bacteria</taxon>
        <taxon>Bacillati</taxon>
        <taxon>Actinomycetota</taxon>
        <taxon>Actinomycetes</taxon>
        <taxon>Micromonosporales</taxon>
        <taxon>Micromonosporaceae</taxon>
        <taxon>Rugosimonospora</taxon>
    </lineage>
</organism>
<dbReference type="GO" id="GO:0004175">
    <property type="term" value="F:endopeptidase activity"/>
    <property type="evidence" value="ECO:0007669"/>
    <property type="project" value="UniProtKB-ARBA"/>
</dbReference>
<dbReference type="EMBL" id="BONZ01000092">
    <property type="protein sequence ID" value="GIH20260.1"/>
    <property type="molecule type" value="Genomic_DNA"/>
</dbReference>
<dbReference type="AlphaFoldDB" id="A0A8J3VVG9"/>
<feature type="transmembrane region" description="Helical" evidence="1">
    <location>
        <begin position="235"/>
        <end position="254"/>
    </location>
</feature>
<feature type="transmembrane region" description="Helical" evidence="1">
    <location>
        <begin position="102"/>
        <end position="123"/>
    </location>
</feature>
<feature type="transmembrane region" description="Helical" evidence="1">
    <location>
        <begin position="209"/>
        <end position="228"/>
    </location>
</feature>